<gene>
    <name evidence="2" type="ORF">QO231_16700</name>
</gene>
<protein>
    <submittedName>
        <fullName evidence="2">Uncharacterized protein</fullName>
    </submittedName>
</protein>
<reference evidence="3" key="1">
    <citation type="submission" date="2023-05" db="EMBL/GenBank/DDBJ databases">
        <title>Sedimentitalea sp. nov. JM2-8.</title>
        <authorList>
            <person name="Huang J."/>
        </authorList>
    </citation>
    <scope>NUCLEOTIDE SEQUENCE [LARGE SCALE GENOMIC DNA]</scope>
    <source>
        <strain evidence="3">KHS03</strain>
    </source>
</reference>
<sequence>MSMMALLTMVCRLGAGLCLADALLIIGSALGRGNGQAIVISFVVGIAYIAAVVVLLGLARAIRRIDAEEMRLGRRVSTAGLQDGVRVLAAWLLVAASAAAIVSVLSLVAILQRVSEGFAVFG</sequence>
<keyword evidence="3" id="KW-1185">Reference proteome</keyword>
<dbReference type="RefSeq" id="WP_316778907.1">
    <property type="nucleotide sequence ID" value="NZ_JASMWN010000014.1"/>
</dbReference>
<name>A0ABU3VH32_9RHOB</name>
<evidence type="ECO:0000256" key="1">
    <source>
        <dbReference type="SAM" id="Phobius"/>
    </source>
</evidence>
<keyword evidence="1" id="KW-0472">Membrane</keyword>
<evidence type="ECO:0000313" key="2">
    <source>
        <dbReference type="EMBL" id="MDU9005475.1"/>
    </source>
</evidence>
<proteinExistence type="predicted"/>
<organism evidence="2 3">
    <name type="scientific">Sedimentitalea todarodis</name>
    <dbReference type="NCBI Taxonomy" id="1631240"/>
    <lineage>
        <taxon>Bacteria</taxon>
        <taxon>Pseudomonadati</taxon>
        <taxon>Pseudomonadota</taxon>
        <taxon>Alphaproteobacteria</taxon>
        <taxon>Rhodobacterales</taxon>
        <taxon>Paracoccaceae</taxon>
        <taxon>Sedimentitalea</taxon>
    </lineage>
</organism>
<feature type="transmembrane region" description="Helical" evidence="1">
    <location>
        <begin position="36"/>
        <end position="62"/>
    </location>
</feature>
<accession>A0ABU3VH32</accession>
<feature type="transmembrane region" description="Helical" evidence="1">
    <location>
        <begin position="83"/>
        <end position="111"/>
    </location>
</feature>
<comment type="caution">
    <text evidence="2">The sequence shown here is derived from an EMBL/GenBank/DDBJ whole genome shotgun (WGS) entry which is preliminary data.</text>
</comment>
<dbReference type="EMBL" id="JASMWN010000014">
    <property type="protein sequence ID" value="MDU9005475.1"/>
    <property type="molecule type" value="Genomic_DNA"/>
</dbReference>
<dbReference type="Proteomes" id="UP001255416">
    <property type="component" value="Unassembled WGS sequence"/>
</dbReference>
<evidence type="ECO:0000313" key="3">
    <source>
        <dbReference type="Proteomes" id="UP001255416"/>
    </source>
</evidence>
<keyword evidence="1" id="KW-1133">Transmembrane helix</keyword>
<keyword evidence="1" id="KW-0812">Transmembrane</keyword>